<dbReference type="AlphaFoldDB" id="A0AA39JA11"/>
<proteinExistence type="predicted"/>
<evidence type="ECO:0000313" key="2">
    <source>
        <dbReference type="Proteomes" id="UP001175211"/>
    </source>
</evidence>
<keyword evidence="2" id="KW-1185">Reference proteome</keyword>
<evidence type="ECO:0000313" key="1">
    <source>
        <dbReference type="EMBL" id="KAK0438147.1"/>
    </source>
</evidence>
<sequence>MADALGIASSIVTLVEISHTIVGYLKDVKEASKECDKLSKELSNLAIYLETVNKLTQTADANDPWLATAQRLSSPFMQLDILLKNLKKKLEPASDGMGKMKQRLLWKFTKESVEDALKKIERIKSLVIVAVQHDHV</sequence>
<reference evidence="1" key="1">
    <citation type="submission" date="2023-06" db="EMBL/GenBank/DDBJ databases">
        <authorList>
            <consortium name="Lawrence Berkeley National Laboratory"/>
            <person name="Ahrendt S."/>
            <person name="Sahu N."/>
            <person name="Indic B."/>
            <person name="Wong-Bajracharya J."/>
            <person name="Merenyi Z."/>
            <person name="Ke H.-M."/>
            <person name="Monk M."/>
            <person name="Kocsube S."/>
            <person name="Drula E."/>
            <person name="Lipzen A."/>
            <person name="Balint B."/>
            <person name="Henrissat B."/>
            <person name="Andreopoulos B."/>
            <person name="Martin F.M."/>
            <person name="Harder C.B."/>
            <person name="Rigling D."/>
            <person name="Ford K.L."/>
            <person name="Foster G.D."/>
            <person name="Pangilinan J."/>
            <person name="Papanicolaou A."/>
            <person name="Barry K."/>
            <person name="LaButti K."/>
            <person name="Viragh M."/>
            <person name="Koriabine M."/>
            <person name="Yan M."/>
            <person name="Riley R."/>
            <person name="Champramary S."/>
            <person name="Plett K.L."/>
            <person name="Tsai I.J."/>
            <person name="Slot J."/>
            <person name="Sipos G."/>
            <person name="Plett J."/>
            <person name="Nagy L.G."/>
            <person name="Grigoriev I.V."/>
        </authorList>
    </citation>
    <scope>NUCLEOTIDE SEQUENCE</scope>
    <source>
        <strain evidence="1">CCBAS 213</strain>
    </source>
</reference>
<dbReference type="GeneID" id="85351740"/>
<gene>
    <name evidence="1" type="ORF">EV420DRAFT_1280221</name>
</gene>
<comment type="caution">
    <text evidence="1">The sequence shown here is derived from an EMBL/GenBank/DDBJ whole genome shotgun (WGS) entry which is preliminary data.</text>
</comment>
<dbReference type="RefSeq" id="XP_060322827.1">
    <property type="nucleotide sequence ID" value="XM_060468192.1"/>
</dbReference>
<evidence type="ECO:0008006" key="3">
    <source>
        <dbReference type="Google" id="ProtNLM"/>
    </source>
</evidence>
<dbReference type="Proteomes" id="UP001175211">
    <property type="component" value="Unassembled WGS sequence"/>
</dbReference>
<dbReference type="EMBL" id="JAUEPS010000101">
    <property type="protein sequence ID" value="KAK0438147.1"/>
    <property type="molecule type" value="Genomic_DNA"/>
</dbReference>
<organism evidence="1 2">
    <name type="scientific">Armillaria tabescens</name>
    <name type="common">Ringless honey mushroom</name>
    <name type="synonym">Agaricus tabescens</name>
    <dbReference type="NCBI Taxonomy" id="1929756"/>
    <lineage>
        <taxon>Eukaryota</taxon>
        <taxon>Fungi</taxon>
        <taxon>Dikarya</taxon>
        <taxon>Basidiomycota</taxon>
        <taxon>Agaricomycotina</taxon>
        <taxon>Agaricomycetes</taxon>
        <taxon>Agaricomycetidae</taxon>
        <taxon>Agaricales</taxon>
        <taxon>Marasmiineae</taxon>
        <taxon>Physalacriaceae</taxon>
        <taxon>Desarmillaria</taxon>
    </lineage>
</organism>
<accession>A0AA39JA11</accession>
<protein>
    <recommendedName>
        <fullName evidence="3">Fungal N-terminal domain-containing protein</fullName>
    </recommendedName>
</protein>
<name>A0AA39JA11_ARMTA</name>